<dbReference type="CDD" id="cd01344">
    <property type="entry name" value="PL2_Passenger_AT"/>
    <property type="match status" value="1"/>
</dbReference>
<sequence>MQNRRGAMSECELATNANTTSRRARRSSAECATRSGYFKLSCMALAVAGALPSASHAATYVVNNQAALIQAINDANASSDASSTIQLGSSFSASGTLPTVTKAITLDTQGFTLSGSLLVWSGTPITFDGTLVGTGVGATTARAGINLNGASSTTSFVNNGSITGAGIAGGVVTGVGSVVNAASLVNNGTITGGSATTTAVGGAGAQVGNGAVLTNNGLIQGGNSTGGAGGTGVNWSTGGATLVNNGTIKGGSDLTGVNTTGSIGVAVRAAGSPNSIVNTGTIVGGNGGVAIANTVGVSIVNSGAIQAGAGQSVAIRSTTVAAFSLELQAGSTIVGNVVASSAGTNNAFILGGSTNAVFDVSTIGSTAQYQNFNTYTKTGTGTWSLTGTGITSTPWTISQGTLQIGNGGTSGSVFGNITDNATLAFNRSDTFTFDNLVAGTGSVNQVGSGTTVLTAANTYTGDTNVLAGTLAVGDAAHATASIASAQTTVAAGATLGGYGTVSGAVTNSGTVAVANALSAFSTGSNGTFTIGGDLTNAGTVNLAAASGVIGNTLNVTGNYIGANGIVTLNTVLNEGGAATQTDPFIVAGNTGGTTALKINGTGTGVLTVGDGIRVVQVGGASAANSFRLASALQAGAYEYLLYRGSATSANDWYLRSYLLSPASTASASTTDAPIAYRPGIAGYAVAPQLNTDYGFSIIGRLNERVRDIANPDPAPEHANGVWGRIGGQNLDAEASDRYATNARTVFAQIGRDWTLARADDGASTHAGATMTFGSSSASFTDSARSVIGSTETGSAQTQAQSIGGYWTRYGANGSYFDGVGQLTHYQNRYTDIYGVGASQNGFGAGVSGEVGQRIALGSAGLAIEPQAQLLYQYVHLNGFGDGISSIGANTTNALRGRIGFRLLKSGMRNALNTSTVTPYFTANVLHDFFSPGQTTVSGIAFPTQLGKTWYDVGVGLTGSFGKRSQVYASVKYEHSFGGASRRNVFGQVGYQFAW</sequence>
<keyword evidence="1" id="KW-0732">Signal</keyword>
<dbReference type="Pfam" id="PF18883">
    <property type="entry name" value="AC_1"/>
    <property type="match status" value="1"/>
</dbReference>
<dbReference type="PANTHER" id="PTHR35037">
    <property type="entry name" value="C-TERMINAL REGION OF AIDA-LIKE PROTEIN"/>
    <property type="match status" value="1"/>
</dbReference>
<dbReference type="OrthoDB" id="8613300at2"/>
<evidence type="ECO:0000256" key="1">
    <source>
        <dbReference type="ARBA" id="ARBA00022729"/>
    </source>
</evidence>
<dbReference type="InterPro" id="IPR013425">
    <property type="entry name" value="Autotrns_rpt"/>
</dbReference>
<name>A0A5E4Y3E7_9BURK</name>
<dbReference type="PANTHER" id="PTHR35037:SF3">
    <property type="entry name" value="C-TERMINAL REGION OF AIDA-LIKE PROTEIN"/>
    <property type="match status" value="1"/>
</dbReference>
<feature type="domain" description="Autotransporter" evidence="3">
    <location>
        <begin position="714"/>
        <end position="994"/>
    </location>
</feature>
<dbReference type="GO" id="GO:0019867">
    <property type="term" value="C:outer membrane"/>
    <property type="evidence" value="ECO:0007669"/>
    <property type="project" value="InterPro"/>
</dbReference>
<dbReference type="Gene3D" id="2.40.128.130">
    <property type="entry name" value="Autotransporter beta-domain"/>
    <property type="match status" value="1"/>
</dbReference>
<dbReference type="SUPFAM" id="SSF51126">
    <property type="entry name" value="Pectin lyase-like"/>
    <property type="match status" value="1"/>
</dbReference>
<organism evidence="4 5">
    <name type="scientific">Pandoraea eparura</name>
    <dbReference type="NCBI Taxonomy" id="2508291"/>
    <lineage>
        <taxon>Bacteria</taxon>
        <taxon>Pseudomonadati</taxon>
        <taxon>Pseudomonadota</taxon>
        <taxon>Betaproteobacteria</taxon>
        <taxon>Burkholderiales</taxon>
        <taxon>Burkholderiaceae</taxon>
        <taxon>Pandoraea</taxon>
    </lineage>
</organism>
<evidence type="ECO:0000313" key="4">
    <source>
        <dbReference type="EMBL" id="VVE43201.1"/>
    </source>
</evidence>
<dbReference type="InterPro" id="IPR051551">
    <property type="entry name" value="Autotransporter_adhesion"/>
</dbReference>
<dbReference type="InterPro" id="IPR036709">
    <property type="entry name" value="Autotransporte_beta_dom_sf"/>
</dbReference>
<dbReference type="Pfam" id="PF12951">
    <property type="entry name" value="PATR"/>
    <property type="match status" value="2"/>
</dbReference>
<dbReference type="NCBIfam" id="TIGR01414">
    <property type="entry name" value="autotrans_barl"/>
    <property type="match status" value="1"/>
</dbReference>
<dbReference type="InterPro" id="IPR043990">
    <property type="entry name" value="AC_1"/>
</dbReference>
<dbReference type="InterPro" id="IPR006315">
    <property type="entry name" value="OM_autotransptr_brl_dom"/>
</dbReference>
<dbReference type="InterPro" id="IPR005546">
    <property type="entry name" value="Autotransporte_beta"/>
</dbReference>
<dbReference type="InterPro" id="IPR011050">
    <property type="entry name" value="Pectin_lyase_fold/virulence"/>
</dbReference>
<dbReference type="SUPFAM" id="SSF103515">
    <property type="entry name" value="Autotransporter"/>
    <property type="match status" value="1"/>
</dbReference>
<dbReference type="InterPro" id="IPR012332">
    <property type="entry name" value="Autotransporter_pectin_lyase_C"/>
</dbReference>
<dbReference type="SMART" id="SM00869">
    <property type="entry name" value="Autotransporter"/>
    <property type="match status" value="1"/>
</dbReference>
<evidence type="ECO:0000256" key="2">
    <source>
        <dbReference type="SAM" id="MobiDB-lite"/>
    </source>
</evidence>
<dbReference type="AlphaFoldDB" id="A0A5E4Y3E7"/>
<protein>
    <submittedName>
        <fullName evidence="4">Putative outer membrane autotransporter</fullName>
    </submittedName>
</protein>
<accession>A0A5E4Y3E7</accession>
<evidence type="ECO:0000259" key="3">
    <source>
        <dbReference type="PROSITE" id="PS51208"/>
    </source>
</evidence>
<dbReference type="PROSITE" id="PS51208">
    <property type="entry name" value="AUTOTRANSPORTER"/>
    <property type="match status" value="1"/>
</dbReference>
<dbReference type="Pfam" id="PF03797">
    <property type="entry name" value="Autotransporter"/>
    <property type="match status" value="1"/>
</dbReference>
<feature type="region of interest" description="Disordered" evidence="2">
    <location>
        <begin position="1"/>
        <end position="26"/>
    </location>
</feature>
<dbReference type="EMBL" id="CABPSH010000015">
    <property type="protein sequence ID" value="VVE43201.1"/>
    <property type="molecule type" value="Genomic_DNA"/>
</dbReference>
<reference evidence="4 5" key="1">
    <citation type="submission" date="2019-08" db="EMBL/GenBank/DDBJ databases">
        <authorList>
            <person name="Peeters C."/>
        </authorList>
    </citation>
    <scope>NUCLEOTIDE SEQUENCE [LARGE SCALE GENOMIC DNA]</scope>
    <source>
        <strain evidence="4 5">LMG 31012</strain>
    </source>
</reference>
<keyword evidence="5" id="KW-1185">Reference proteome</keyword>
<gene>
    <name evidence="4" type="ORF">PEP31012_04296</name>
</gene>
<dbReference type="Gene3D" id="2.160.20.20">
    <property type="match status" value="1"/>
</dbReference>
<dbReference type="Proteomes" id="UP000400981">
    <property type="component" value="Unassembled WGS sequence"/>
</dbReference>
<evidence type="ECO:0000313" key="5">
    <source>
        <dbReference type="Proteomes" id="UP000400981"/>
    </source>
</evidence>
<proteinExistence type="predicted"/>